<organism evidence="2 3">
    <name type="scientific">Aplosporella prunicola CBS 121167</name>
    <dbReference type="NCBI Taxonomy" id="1176127"/>
    <lineage>
        <taxon>Eukaryota</taxon>
        <taxon>Fungi</taxon>
        <taxon>Dikarya</taxon>
        <taxon>Ascomycota</taxon>
        <taxon>Pezizomycotina</taxon>
        <taxon>Dothideomycetes</taxon>
        <taxon>Dothideomycetes incertae sedis</taxon>
        <taxon>Botryosphaeriales</taxon>
        <taxon>Aplosporellaceae</taxon>
        <taxon>Aplosporella</taxon>
    </lineage>
</organism>
<proteinExistence type="predicted"/>
<feature type="compositionally biased region" description="Gly residues" evidence="1">
    <location>
        <begin position="403"/>
        <end position="412"/>
    </location>
</feature>
<name>A0A6A6B107_9PEZI</name>
<feature type="compositionally biased region" description="Low complexity" evidence="1">
    <location>
        <begin position="147"/>
        <end position="170"/>
    </location>
</feature>
<feature type="region of interest" description="Disordered" evidence="1">
    <location>
        <begin position="285"/>
        <end position="335"/>
    </location>
</feature>
<feature type="region of interest" description="Disordered" evidence="1">
    <location>
        <begin position="394"/>
        <end position="413"/>
    </location>
</feature>
<protein>
    <submittedName>
        <fullName evidence="2">Uncharacterized protein</fullName>
    </submittedName>
</protein>
<evidence type="ECO:0000256" key="1">
    <source>
        <dbReference type="SAM" id="MobiDB-lite"/>
    </source>
</evidence>
<feature type="region of interest" description="Disordered" evidence="1">
    <location>
        <begin position="140"/>
        <end position="176"/>
    </location>
</feature>
<dbReference type="Proteomes" id="UP000799438">
    <property type="component" value="Unassembled WGS sequence"/>
</dbReference>
<dbReference type="RefSeq" id="XP_033393564.1">
    <property type="nucleotide sequence ID" value="XM_033543495.1"/>
</dbReference>
<feature type="region of interest" description="Disordered" evidence="1">
    <location>
        <begin position="1"/>
        <end position="125"/>
    </location>
</feature>
<feature type="compositionally biased region" description="Low complexity" evidence="1">
    <location>
        <begin position="1"/>
        <end position="24"/>
    </location>
</feature>
<feature type="compositionally biased region" description="Basic and acidic residues" evidence="1">
    <location>
        <begin position="223"/>
        <end position="257"/>
    </location>
</feature>
<reference evidence="2" key="1">
    <citation type="journal article" date="2020" name="Stud. Mycol.">
        <title>101 Dothideomycetes genomes: a test case for predicting lifestyles and emergence of pathogens.</title>
        <authorList>
            <person name="Haridas S."/>
            <person name="Albert R."/>
            <person name="Binder M."/>
            <person name="Bloem J."/>
            <person name="Labutti K."/>
            <person name="Salamov A."/>
            <person name="Andreopoulos B."/>
            <person name="Baker S."/>
            <person name="Barry K."/>
            <person name="Bills G."/>
            <person name="Bluhm B."/>
            <person name="Cannon C."/>
            <person name="Castanera R."/>
            <person name="Culley D."/>
            <person name="Daum C."/>
            <person name="Ezra D."/>
            <person name="Gonzalez J."/>
            <person name="Henrissat B."/>
            <person name="Kuo A."/>
            <person name="Liang C."/>
            <person name="Lipzen A."/>
            <person name="Lutzoni F."/>
            <person name="Magnuson J."/>
            <person name="Mondo S."/>
            <person name="Nolan M."/>
            <person name="Ohm R."/>
            <person name="Pangilinan J."/>
            <person name="Park H.-J."/>
            <person name="Ramirez L."/>
            <person name="Alfaro M."/>
            <person name="Sun H."/>
            <person name="Tritt A."/>
            <person name="Yoshinaga Y."/>
            <person name="Zwiers L.-H."/>
            <person name="Turgeon B."/>
            <person name="Goodwin S."/>
            <person name="Spatafora J."/>
            <person name="Crous P."/>
            <person name="Grigoriev I."/>
        </authorList>
    </citation>
    <scope>NUCLEOTIDE SEQUENCE</scope>
    <source>
        <strain evidence="2">CBS 121167</strain>
    </source>
</reference>
<feature type="compositionally biased region" description="Gly residues" evidence="1">
    <location>
        <begin position="446"/>
        <end position="464"/>
    </location>
</feature>
<dbReference type="GeneID" id="54300992"/>
<sequence length="464" mass="48288">MASPTSSTSSPWPSLPGSPTLLGSPSPPGSPDLLDLPPLPSSPISPAGASSPSPPGSPALQGSPTMPTTPPFNEMTLPYRPGVKSAPPAPAANSDDDSATSDSEDDSIADPVNVTGSTRTRWAPSFTVITSDRTTITLTHFGNESNADGTTNMGTTTPAPTANPATSASDPHPRARRTFDNWFDNLPYPKSPPRGRLPGPSVSPFAKTPDLSLPFMPRKRPHEVKIKQEPDLDVEVKKEPDLDVKVKREPTGSDGEIKNGTNTAEQKKQQKPKTVEALLEMFANEAENDSTTDSGLRDKRPGDDVPLYPILAEKDSDKSAATKPPTLSHFGTDNPAFTITASNRKGKGTAHAPWLAGLGEAYRQRHMLVMRHSAAGKDLGKVVTAGVAGTRTAGGKMKKGLPSGDGGRGAGCSAGRDVARRLGSLRGSTWRVEKASKKIKVFRDGNAGGSGSGCGGGGSGGRGV</sequence>
<gene>
    <name evidence="2" type="ORF">K452DRAFT_311989</name>
</gene>
<dbReference type="EMBL" id="ML995499">
    <property type="protein sequence ID" value="KAF2137849.1"/>
    <property type="molecule type" value="Genomic_DNA"/>
</dbReference>
<dbReference type="AlphaFoldDB" id="A0A6A6B107"/>
<feature type="compositionally biased region" description="Acidic residues" evidence="1">
    <location>
        <begin position="94"/>
        <end position="108"/>
    </location>
</feature>
<accession>A0A6A6B107</accession>
<evidence type="ECO:0000313" key="2">
    <source>
        <dbReference type="EMBL" id="KAF2137849.1"/>
    </source>
</evidence>
<keyword evidence="3" id="KW-1185">Reference proteome</keyword>
<feature type="region of interest" description="Disordered" evidence="1">
    <location>
        <begin position="188"/>
        <end position="272"/>
    </location>
</feature>
<feature type="region of interest" description="Disordered" evidence="1">
    <location>
        <begin position="444"/>
        <end position="464"/>
    </location>
</feature>
<evidence type="ECO:0000313" key="3">
    <source>
        <dbReference type="Proteomes" id="UP000799438"/>
    </source>
</evidence>